<feature type="region of interest" description="Disordered" evidence="1">
    <location>
        <begin position="1"/>
        <end position="67"/>
    </location>
</feature>
<comment type="caution">
    <text evidence="2">The sequence shown here is derived from an EMBL/GenBank/DDBJ whole genome shotgun (WGS) entry which is preliminary data.</text>
</comment>
<evidence type="ECO:0000313" key="2">
    <source>
        <dbReference type="EMBL" id="GIH81294.1"/>
    </source>
</evidence>
<proteinExistence type="predicted"/>
<protein>
    <submittedName>
        <fullName evidence="2">Uncharacterized protein</fullName>
    </submittedName>
</protein>
<reference evidence="2 3" key="1">
    <citation type="submission" date="2021-01" db="EMBL/GenBank/DDBJ databases">
        <title>Whole genome shotgun sequence of Planobispora longispora NBRC 13918.</title>
        <authorList>
            <person name="Komaki H."/>
            <person name="Tamura T."/>
        </authorList>
    </citation>
    <scope>NUCLEOTIDE SEQUENCE [LARGE SCALE GENOMIC DNA]</scope>
    <source>
        <strain evidence="2 3">NBRC 13918</strain>
    </source>
</reference>
<dbReference type="Proteomes" id="UP000616724">
    <property type="component" value="Unassembled WGS sequence"/>
</dbReference>
<evidence type="ECO:0000256" key="1">
    <source>
        <dbReference type="SAM" id="MobiDB-lite"/>
    </source>
</evidence>
<gene>
    <name evidence="2" type="ORF">Plo01_77230</name>
</gene>
<keyword evidence="3" id="KW-1185">Reference proteome</keyword>
<sequence length="98" mass="10953">MSDRDRSEPPRPGPLDVTEPPRPDPLDVTDVPFTGRTADFYQPGASPARLRDRADPPDTPPDLLLRLLDPPPVKARHIPLLDLLRPAYRALAEWEDDG</sequence>
<name>A0A8J3RXH6_9ACTN</name>
<dbReference type="RefSeq" id="WP_203895694.1">
    <property type="nucleotide sequence ID" value="NZ_BOOH01000073.1"/>
</dbReference>
<dbReference type="EMBL" id="BOOH01000073">
    <property type="protein sequence ID" value="GIH81294.1"/>
    <property type="molecule type" value="Genomic_DNA"/>
</dbReference>
<organism evidence="2 3">
    <name type="scientific">Planobispora longispora</name>
    <dbReference type="NCBI Taxonomy" id="28887"/>
    <lineage>
        <taxon>Bacteria</taxon>
        <taxon>Bacillati</taxon>
        <taxon>Actinomycetota</taxon>
        <taxon>Actinomycetes</taxon>
        <taxon>Streptosporangiales</taxon>
        <taxon>Streptosporangiaceae</taxon>
        <taxon>Planobispora</taxon>
    </lineage>
</organism>
<evidence type="ECO:0000313" key="3">
    <source>
        <dbReference type="Proteomes" id="UP000616724"/>
    </source>
</evidence>
<dbReference type="AlphaFoldDB" id="A0A8J3RXH6"/>
<accession>A0A8J3RXH6</accession>